<evidence type="ECO:0000313" key="4">
    <source>
        <dbReference type="EMBL" id="KAK7261612.1"/>
    </source>
</evidence>
<keyword evidence="5" id="KW-1185">Reference proteome</keyword>
<gene>
    <name evidence="4" type="ORF">RIF29_27927</name>
</gene>
<dbReference type="SUPFAM" id="SSF49503">
    <property type="entry name" value="Cupredoxins"/>
    <property type="match status" value="1"/>
</dbReference>
<feature type="domain" description="Phytocyanin" evidence="3">
    <location>
        <begin position="31"/>
        <end position="127"/>
    </location>
</feature>
<dbReference type="Proteomes" id="UP001372338">
    <property type="component" value="Unassembled WGS sequence"/>
</dbReference>
<keyword evidence="1" id="KW-0175">Coiled coil</keyword>
<dbReference type="PANTHER" id="PTHR46328:SF43">
    <property type="entry name" value="FAR1 DOMAIN-CONTAINING PROTEIN"/>
    <property type="match status" value="1"/>
</dbReference>
<dbReference type="Gene3D" id="2.60.40.420">
    <property type="entry name" value="Cupredoxins - blue copper proteins"/>
    <property type="match status" value="1"/>
</dbReference>
<dbReference type="InterPro" id="IPR003245">
    <property type="entry name" value="Phytocyanin_dom"/>
</dbReference>
<evidence type="ECO:0000259" key="3">
    <source>
        <dbReference type="PROSITE" id="PS51485"/>
    </source>
</evidence>
<dbReference type="PROSITE" id="PS51485">
    <property type="entry name" value="PHYTOCYANIN"/>
    <property type="match status" value="1"/>
</dbReference>
<feature type="signal peptide" evidence="2">
    <location>
        <begin position="1"/>
        <end position="30"/>
    </location>
</feature>
<protein>
    <recommendedName>
        <fullName evidence="3">Phytocyanin domain-containing protein</fullName>
    </recommendedName>
</protein>
<sequence>MSQGRGNNAMVAIIMILFSMLVFHSDIVHAVTYKVGDERGWAGNVVNWPQGKQFKAGDMYEFKYDPKLYNIVQVDEAGYNSCTTKRGDRVYMTGLDFFQFQSGNYYFICSVPGRCQSGMKYFLHYFYTTSSSTPACKRMIDHQSGQGFDSDDSDFDMQAGIGENHEKVEFEFSKDLELCTGEDDEKYVERPVVDGTADADSEALEPIIGMEFNSREEAREFYIAYGRRIGFTVRIHHNRRSKVNNQVIGQDFVCSKEGFRAKKYVHRKDRVLPPPPVTREGCQAMIRLALRDGGKWVVTKFVKEHTHKLMSPSKVPWRGSLKNLVSEDEKDKRIRELSLELYNEKQKCKRRCAVYEEQLNMILNELEKHTEHISAKVADVVRNIREIEEEKSDSDGGQFE</sequence>
<reference evidence="4 5" key="1">
    <citation type="submission" date="2024-01" db="EMBL/GenBank/DDBJ databases">
        <title>The genomes of 5 underutilized Papilionoideae crops provide insights into root nodulation and disease resistanc.</title>
        <authorList>
            <person name="Yuan L."/>
        </authorList>
    </citation>
    <scope>NUCLEOTIDE SEQUENCE [LARGE SCALE GENOMIC DNA]</scope>
    <source>
        <strain evidence="4">ZHUSHIDOU_FW_LH</strain>
        <tissue evidence="4">Leaf</tissue>
    </source>
</reference>
<dbReference type="PANTHER" id="PTHR46328">
    <property type="entry name" value="FAR-RED IMPAIRED RESPONSIVE (FAR1) FAMILY PROTEIN-RELATED"/>
    <property type="match status" value="1"/>
</dbReference>
<dbReference type="AlphaFoldDB" id="A0AAN9EQH4"/>
<dbReference type="GO" id="GO:0009055">
    <property type="term" value="F:electron transfer activity"/>
    <property type="evidence" value="ECO:0007669"/>
    <property type="project" value="InterPro"/>
</dbReference>
<proteinExistence type="predicted"/>
<feature type="coiled-coil region" evidence="1">
    <location>
        <begin position="345"/>
        <end position="372"/>
    </location>
</feature>
<organism evidence="4 5">
    <name type="scientific">Crotalaria pallida</name>
    <name type="common">Smooth rattlebox</name>
    <name type="synonym">Crotalaria striata</name>
    <dbReference type="NCBI Taxonomy" id="3830"/>
    <lineage>
        <taxon>Eukaryota</taxon>
        <taxon>Viridiplantae</taxon>
        <taxon>Streptophyta</taxon>
        <taxon>Embryophyta</taxon>
        <taxon>Tracheophyta</taxon>
        <taxon>Spermatophyta</taxon>
        <taxon>Magnoliopsida</taxon>
        <taxon>eudicotyledons</taxon>
        <taxon>Gunneridae</taxon>
        <taxon>Pentapetalae</taxon>
        <taxon>rosids</taxon>
        <taxon>fabids</taxon>
        <taxon>Fabales</taxon>
        <taxon>Fabaceae</taxon>
        <taxon>Papilionoideae</taxon>
        <taxon>50 kb inversion clade</taxon>
        <taxon>genistoids sensu lato</taxon>
        <taxon>core genistoids</taxon>
        <taxon>Crotalarieae</taxon>
        <taxon>Crotalaria</taxon>
    </lineage>
</organism>
<evidence type="ECO:0000313" key="5">
    <source>
        <dbReference type="Proteomes" id="UP001372338"/>
    </source>
</evidence>
<evidence type="ECO:0000256" key="2">
    <source>
        <dbReference type="SAM" id="SignalP"/>
    </source>
</evidence>
<feature type="chain" id="PRO_5042843693" description="Phytocyanin domain-containing protein" evidence="2">
    <location>
        <begin position="31"/>
        <end position="400"/>
    </location>
</feature>
<accession>A0AAN9EQH4</accession>
<dbReference type="InterPro" id="IPR004330">
    <property type="entry name" value="FAR1_DNA_bnd_dom"/>
</dbReference>
<comment type="caution">
    <text evidence="4">The sequence shown here is derived from an EMBL/GenBank/DDBJ whole genome shotgun (WGS) entry which is preliminary data.</text>
</comment>
<dbReference type="EMBL" id="JAYWIO010000005">
    <property type="protein sequence ID" value="KAK7261612.1"/>
    <property type="molecule type" value="Genomic_DNA"/>
</dbReference>
<name>A0AAN9EQH4_CROPI</name>
<dbReference type="Pfam" id="PF03101">
    <property type="entry name" value="FAR1"/>
    <property type="match status" value="1"/>
</dbReference>
<keyword evidence="2" id="KW-0732">Signal</keyword>
<dbReference type="Pfam" id="PF02298">
    <property type="entry name" value="Cu_bind_like"/>
    <property type="match status" value="1"/>
</dbReference>
<dbReference type="InterPro" id="IPR008972">
    <property type="entry name" value="Cupredoxin"/>
</dbReference>
<evidence type="ECO:0000256" key="1">
    <source>
        <dbReference type="SAM" id="Coils"/>
    </source>
</evidence>